<dbReference type="PANTHER" id="PTHR30237">
    <property type="entry name" value="MURAMOYLTETRAPEPTIDE CARBOXYPEPTIDASE"/>
    <property type="match status" value="1"/>
</dbReference>
<dbReference type="InterPro" id="IPR027461">
    <property type="entry name" value="Carboxypeptidase_A_C_sf"/>
</dbReference>
<feature type="active site" description="Charge relay system" evidence="6">
    <location>
        <position position="201"/>
    </location>
</feature>
<dbReference type="Pfam" id="PF17676">
    <property type="entry name" value="Peptidase_S66C"/>
    <property type="match status" value="1"/>
</dbReference>
<dbReference type="PANTHER" id="PTHR30237:SF2">
    <property type="entry name" value="MUREIN TETRAPEPTIDE CARBOXYPEPTIDASE"/>
    <property type="match status" value="1"/>
</dbReference>
<feature type="domain" description="LD-carboxypeptidase C-terminal" evidence="8">
    <location>
        <begin position="171"/>
        <end position="286"/>
    </location>
</feature>
<dbReference type="RefSeq" id="WP_037359596.1">
    <property type="nucleotide sequence ID" value="NZ_BHZF01000001.1"/>
</dbReference>
<protein>
    <submittedName>
        <fullName evidence="9">Muramoyltetrapeptide carboxypeptidase</fullName>
    </submittedName>
</protein>
<dbReference type="CDD" id="cd07025">
    <property type="entry name" value="Peptidase_S66"/>
    <property type="match status" value="1"/>
</dbReference>
<dbReference type="GO" id="GO:0008236">
    <property type="term" value="F:serine-type peptidase activity"/>
    <property type="evidence" value="ECO:0007669"/>
    <property type="project" value="UniProtKB-KW"/>
</dbReference>
<keyword evidence="4" id="KW-0378">Hydrolase</keyword>
<dbReference type="Proteomes" id="UP000253517">
    <property type="component" value="Unassembled WGS sequence"/>
</dbReference>
<dbReference type="SUPFAM" id="SSF141986">
    <property type="entry name" value="LD-carboxypeptidase A C-terminal domain-like"/>
    <property type="match status" value="1"/>
</dbReference>
<evidence type="ECO:0000256" key="6">
    <source>
        <dbReference type="PIRSR" id="PIRSR028757-1"/>
    </source>
</evidence>
<evidence type="ECO:0000313" key="9">
    <source>
        <dbReference type="EMBL" id="RCX04771.1"/>
    </source>
</evidence>
<evidence type="ECO:0000256" key="1">
    <source>
        <dbReference type="ARBA" id="ARBA00010233"/>
    </source>
</evidence>
<evidence type="ECO:0000256" key="3">
    <source>
        <dbReference type="ARBA" id="ARBA00022670"/>
    </source>
</evidence>
<dbReference type="InterPro" id="IPR040921">
    <property type="entry name" value="Peptidase_S66C"/>
</dbReference>
<keyword evidence="2 9" id="KW-0121">Carboxypeptidase</keyword>
<feature type="active site" description="Charge relay system" evidence="6">
    <location>
        <position position="271"/>
    </location>
</feature>
<sequence>MTIPIIPLLKPGDKVFLHAPARAIDTSIAQAAVEIMTSHGLKVESGNTLTTKYLQWSAPDIDRAKELTNAIARPDIKAIFMARGGYGCVRIIDHVDFSPLHKYPKWLVGFSDITCILAHLWQSQKMPSLHAPMLINFKDNTPESIHSIFQQLITGRGELFGDDGIPGTAVGHLIGGNLSVLYSLLGSVSFPDLKNSILILEDVDEYSYHIDRMLYALRRAGAFQHLAGLVVGSFTSIRDHDVSFGYTVHEIFLHHFASMGIPVAFGANIGHHRDQRAFIHGAMATLDVSPQQTWSLQWHYITKQEKEENN</sequence>
<reference evidence="9 10" key="1">
    <citation type="submission" date="2018-07" db="EMBL/GenBank/DDBJ databases">
        <title>Genomic Encyclopedia of Type Strains, Phase IV (KMG-IV): sequencing the most valuable type-strain genomes for metagenomic binning, comparative biology and taxonomic classification.</title>
        <authorList>
            <person name="Goeker M."/>
        </authorList>
    </citation>
    <scope>NUCLEOTIDE SEQUENCE [LARGE SCALE GENOMIC DNA]</scope>
    <source>
        <strain evidence="9 10">DSM 21410</strain>
    </source>
</reference>
<evidence type="ECO:0000256" key="4">
    <source>
        <dbReference type="ARBA" id="ARBA00022801"/>
    </source>
</evidence>
<dbReference type="GO" id="GO:0006508">
    <property type="term" value="P:proteolysis"/>
    <property type="evidence" value="ECO:0007669"/>
    <property type="project" value="UniProtKB-KW"/>
</dbReference>
<keyword evidence="5" id="KW-0720">Serine protease</keyword>
<evidence type="ECO:0000256" key="5">
    <source>
        <dbReference type="ARBA" id="ARBA00022825"/>
    </source>
</evidence>
<dbReference type="PIRSF" id="PIRSF028757">
    <property type="entry name" value="LD-carboxypeptidase"/>
    <property type="match status" value="1"/>
</dbReference>
<evidence type="ECO:0000256" key="2">
    <source>
        <dbReference type="ARBA" id="ARBA00022645"/>
    </source>
</evidence>
<comment type="similarity">
    <text evidence="1">Belongs to the peptidase S66 family.</text>
</comment>
<dbReference type="InterPro" id="IPR029062">
    <property type="entry name" value="Class_I_gatase-like"/>
</dbReference>
<accession>A0A369A6J9</accession>
<dbReference type="AlphaFoldDB" id="A0A369A6J9"/>
<keyword evidence="10" id="KW-1185">Reference proteome</keyword>
<feature type="domain" description="LD-carboxypeptidase N-terminal" evidence="7">
    <location>
        <begin position="17"/>
        <end position="131"/>
    </location>
</feature>
<gene>
    <name evidence="9" type="ORF">DES35_10141</name>
</gene>
<keyword evidence="3" id="KW-0645">Protease</keyword>
<dbReference type="InterPro" id="IPR003507">
    <property type="entry name" value="S66_fam"/>
</dbReference>
<dbReference type="GO" id="GO:0004180">
    <property type="term" value="F:carboxypeptidase activity"/>
    <property type="evidence" value="ECO:0007669"/>
    <property type="project" value="UniProtKB-KW"/>
</dbReference>
<dbReference type="InterPro" id="IPR040449">
    <property type="entry name" value="Peptidase_S66_N"/>
</dbReference>
<evidence type="ECO:0000313" key="10">
    <source>
        <dbReference type="Proteomes" id="UP000253517"/>
    </source>
</evidence>
<proteinExistence type="inferred from homology"/>
<name>A0A369A6J9_9FLAO</name>
<dbReference type="SUPFAM" id="SSF52317">
    <property type="entry name" value="Class I glutamine amidotransferase-like"/>
    <property type="match status" value="1"/>
</dbReference>
<dbReference type="Gene3D" id="3.50.30.60">
    <property type="entry name" value="LD-carboxypeptidase A C-terminal domain-like"/>
    <property type="match status" value="1"/>
</dbReference>
<feature type="active site" description="Nucleophile" evidence="6">
    <location>
        <position position="111"/>
    </location>
</feature>
<dbReference type="EMBL" id="QPJS01000001">
    <property type="protein sequence ID" value="RCX04771.1"/>
    <property type="molecule type" value="Genomic_DNA"/>
</dbReference>
<dbReference type="Pfam" id="PF02016">
    <property type="entry name" value="Peptidase_S66"/>
    <property type="match status" value="1"/>
</dbReference>
<evidence type="ECO:0000259" key="7">
    <source>
        <dbReference type="Pfam" id="PF02016"/>
    </source>
</evidence>
<dbReference type="Gene3D" id="3.40.50.10740">
    <property type="entry name" value="Class I glutamine amidotransferase-like"/>
    <property type="match status" value="1"/>
</dbReference>
<evidence type="ECO:0000259" key="8">
    <source>
        <dbReference type="Pfam" id="PF17676"/>
    </source>
</evidence>
<dbReference type="InterPro" id="IPR027478">
    <property type="entry name" value="LdcA_N"/>
</dbReference>
<organism evidence="9 10">
    <name type="scientific">Schleiferia thermophila</name>
    <dbReference type="NCBI Taxonomy" id="884107"/>
    <lineage>
        <taxon>Bacteria</taxon>
        <taxon>Pseudomonadati</taxon>
        <taxon>Bacteroidota</taxon>
        <taxon>Flavobacteriia</taxon>
        <taxon>Flavobacteriales</taxon>
        <taxon>Schleiferiaceae</taxon>
        <taxon>Schleiferia</taxon>
    </lineage>
</organism>
<comment type="caution">
    <text evidence="9">The sequence shown here is derived from an EMBL/GenBank/DDBJ whole genome shotgun (WGS) entry which is preliminary data.</text>
</comment>